<dbReference type="InterPro" id="IPR040111">
    <property type="entry name" value="ODAD4"/>
</dbReference>
<feature type="region of interest" description="Disordered" evidence="5">
    <location>
        <begin position="299"/>
        <end position="362"/>
    </location>
</feature>
<dbReference type="SUPFAM" id="SSF48452">
    <property type="entry name" value="TPR-like"/>
    <property type="match status" value="1"/>
</dbReference>
<dbReference type="PROSITE" id="PS50005">
    <property type="entry name" value="TPR"/>
    <property type="match status" value="1"/>
</dbReference>
<dbReference type="GeneID" id="94836779"/>
<organism evidence="6 7">
    <name type="scientific">Tritrichomonas foetus</name>
    <dbReference type="NCBI Taxonomy" id="1144522"/>
    <lineage>
        <taxon>Eukaryota</taxon>
        <taxon>Metamonada</taxon>
        <taxon>Parabasalia</taxon>
        <taxon>Tritrichomonadida</taxon>
        <taxon>Tritrichomonadidae</taxon>
        <taxon>Tritrichomonas</taxon>
    </lineage>
</organism>
<accession>A0A1J4KI93</accession>
<feature type="compositionally biased region" description="Basic and acidic residues" evidence="5">
    <location>
        <begin position="349"/>
        <end position="362"/>
    </location>
</feature>
<comment type="subcellular location">
    <subcellularLocation>
        <location evidence="1">Cytoplasm</location>
        <location evidence="1">Cytoskeleton</location>
        <location evidence="1">Cilium axoneme</location>
    </subcellularLocation>
</comment>
<evidence type="ECO:0000256" key="1">
    <source>
        <dbReference type="ARBA" id="ARBA00004430"/>
    </source>
</evidence>
<comment type="caution">
    <text evidence="6">The sequence shown here is derived from an EMBL/GenBank/DDBJ whole genome shotgun (WGS) entry which is preliminary data.</text>
</comment>
<dbReference type="Proteomes" id="UP000179807">
    <property type="component" value="Unassembled WGS sequence"/>
</dbReference>
<dbReference type="PANTHER" id="PTHR23040:SF2">
    <property type="entry name" value="OUTER DYNEIN ARM-DOCKING COMPLEX SUBUNIT 4"/>
    <property type="match status" value="1"/>
</dbReference>
<dbReference type="SMART" id="SM00028">
    <property type="entry name" value="TPR"/>
    <property type="match status" value="3"/>
</dbReference>
<keyword evidence="4" id="KW-0802">TPR repeat</keyword>
<reference evidence="6" key="1">
    <citation type="submission" date="2016-10" db="EMBL/GenBank/DDBJ databases">
        <authorList>
            <person name="Benchimol M."/>
            <person name="Almeida L.G."/>
            <person name="Vasconcelos A.T."/>
            <person name="Perreira-Neves A."/>
            <person name="Rosa I.A."/>
            <person name="Tasca T."/>
            <person name="Bogo M.R."/>
            <person name="de Souza W."/>
        </authorList>
    </citation>
    <scope>NUCLEOTIDE SEQUENCE [LARGE SCALE GENOMIC DNA]</scope>
    <source>
        <strain evidence="6">K</strain>
    </source>
</reference>
<evidence type="ECO:0000256" key="4">
    <source>
        <dbReference type="PROSITE-ProRule" id="PRU00339"/>
    </source>
</evidence>
<evidence type="ECO:0000313" key="6">
    <source>
        <dbReference type="EMBL" id="OHT09540.1"/>
    </source>
</evidence>
<evidence type="ECO:0000256" key="3">
    <source>
        <dbReference type="ARBA" id="ARBA00034143"/>
    </source>
</evidence>
<dbReference type="GO" id="GO:0005930">
    <property type="term" value="C:axoneme"/>
    <property type="evidence" value="ECO:0007669"/>
    <property type="project" value="UniProtKB-SubCell"/>
</dbReference>
<protein>
    <recommendedName>
        <fullName evidence="2">Outer dynein arm-docking complex subunit 4</fullName>
    </recommendedName>
    <alternativeName>
        <fullName evidence="3">Tetratricopeptide repeat protein 25</fullName>
    </alternativeName>
</protein>
<feature type="repeat" description="TPR" evidence="4">
    <location>
        <begin position="64"/>
        <end position="97"/>
    </location>
</feature>
<dbReference type="VEuPathDB" id="TrichDB:TRFO_21596"/>
<keyword evidence="7" id="KW-1185">Reference proteome</keyword>
<dbReference type="AlphaFoldDB" id="A0A1J4KI93"/>
<proteinExistence type="predicted"/>
<evidence type="ECO:0000256" key="5">
    <source>
        <dbReference type="SAM" id="MobiDB-lite"/>
    </source>
</evidence>
<dbReference type="RefSeq" id="XP_068362676.1">
    <property type="nucleotide sequence ID" value="XM_068502075.1"/>
</dbReference>
<dbReference type="OrthoDB" id="10268002at2759"/>
<sequence>MRVRAYQENEAFRKRRERALEILDKKVKPVKQEGEEGEEGSEVVTQKEYKGKPITREEVLELEYKALVSTGQTLYYRNEYHRAIEAFTKAINNNKEELGILIDRANCYIQVGNPKAALIDCNNVLKNHPDDTRAILAKAEAFFSMGEFEFALVFFERGLAIRSDLSAFKDGITKSTHAIEDSIKGEKPFEPNPNFAVSRPRKPLIKNPKKKTPLVVEDEDNVKPEDLLPEKVPALTMTSQEKSGFLGELALDYDYLVELREEVLAGSDDKYGEKEDKEILKIVNNALIYLEQRAQFWSQQGTPDTHAEATSKQPSPAKITSSRPVSSARRNPPKITKVTQGGARPVTPRKTDRTEQVPHYEMSKIQMYEAKFGKKRSQ</sequence>
<evidence type="ECO:0000256" key="2">
    <source>
        <dbReference type="ARBA" id="ARBA00034139"/>
    </source>
</evidence>
<dbReference type="InterPro" id="IPR011990">
    <property type="entry name" value="TPR-like_helical_dom_sf"/>
</dbReference>
<gene>
    <name evidence="6" type="ORF">TRFO_21596</name>
</gene>
<feature type="compositionally biased region" description="Polar residues" evidence="5">
    <location>
        <begin position="299"/>
        <end position="329"/>
    </location>
</feature>
<dbReference type="EMBL" id="MLAK01000637">
    <property type="protein sequence ID" value="OHT09540.1"/>
    <property type="molecule type" value="Genomic_DNA"/>
</dbReference>
<evidence type="ECO:0000313" key="7">
    <source>
        <dbReference type="Proteomes" id="UP000179807"/>
    </source>
</evidence>
<dbReference type="InterPro" id="IPR019734">
    <property type="entry name" value="TPR_rpt"/>
</dbReference>
<dbReference type="PANTHER" id="PTHR23040">
    <property type="match status" value="1"/>
</dbReference>
<name>A0A1J4KI93_9EUKA</name>
<dbReference type="Gene3D" id="1.25.40.10">
    <property type="entry name" value="Tetratricopeptide repeat domain"/>
    <property type="match status" value="1"/>
</dbReference>